<evidence type="ECO:0000256" key="1">
    <source>
        <dbReference type="SAM" id="SignalP"/>
    </source>
</evidence>
<evidence type="ECO:0000313" key="3">
    <source>
        <dbReference type="Proteomes" id="UP000054516"/>
    </source>
</evidence>
<dbReference type="OrthoDB" id="3889489at2759"/>
<name>A0A1W2TD63_ROSNE</name>
<accession>A0A1W2TD63</accession>
<dbReference type="GO" id="GO:0016829">
    <property type="term" value="F:lyase activity"/>
    <property type="evidence" value="ECO:0007669"/>
    <property type="project" value="UniProtKB-KW"/>
</dbReference>
<dbReference type="Proteomes" id="UP000054516">
    <property type="component" value="Unassembled WGS sequence"/>
</dbReference>
<feature type="chain" id="PRO_5010746436" evidence="1">
    <location>
        <begin position="21"/>
        <end position="256"/>
    </location>
</feature>
<dbReference type="InterPro" id="IPR025975">
    <property type="entry name" value="Polysacc_lyase"/>
</dbReference>
<dbReference type="EMBL" id="DF977448">
    <property type="protein sequence ID" value="GAP85924.1"/>
    <property type="molecule type" value="Genomic_DNA"/>
</dbReference>
<feature type="signal peptide" evidence="1">
    <location>
        <begin position="1"/>
        <end position="20"/>
    </location>
</feature>
<dbReference type="Pfam" id="PF14099">
    <property type="entry name" value="Polysacc_lyase"/>
    <property type="match status" value="1"/>
</dbReference>
<protein>
    <submittedName>
        <fullName evidence="2">Putative polysaccharide lyase</fullName>
    </submittedName>
</protein>
<keyword evidence="1" id="KW-0732">Signal</keyword>
<evidence type="ECO:0000313" key="2">
    <source>
        <dbReference type="EMBL" id="GAP85924.1"/>
    </source>
</evidence>
<dbReference type="AlphaFoldDB" id="A0A1W2TD63"/>
<organism evidence="2">
    <name type="scientific">Rosellinia necatrix</name>
    <name type="common">White root-rot fungus</name>
    <dbReference type="NCBI Taxonomy" id="77044"/>
    <lineage>
        <taxon>Eukaryota</taxon>
        <taxon>Fungi</taxon>
        <taxon>Dikarya</taxon>
        <taxon>Ascomycota</taxon>
        <taxon>Pezizomycotina</taxon>
        <taxon>Sordariomycetes</taxon>
        <taxon>Xylariomycetidae</taxon>
        <taxon>Xylariales</taxon>
        <taxon>Xylariaceae</taxon>
        <taxon>Rosellinia</taxon>
    </lineage>
</organism>
<keyword evidence="3" id="KW-1185">Reference proteome</keyword>
<gene>
    <name evidence="2" type="ORF">SAMD00023353_0300250</name>
</gene>
<proteinExistence type="predicted"/>
<reference evidence="2" key="1">
    <citation type="submission" date="2016-03" db="EMBL/GenBank/DDBJ databases">
        <title>Draft genome sequence of Rosellinia necatrix.</title>
        <authorList>
            <person name="Kanematsu S."/>
        </authorList>
    </citation>
    <scope>NUCLEOTIDE SEQUENCE [LARGE SCALE GENOMIC DNA]</scope>
    <source>
        <strain evidence="2">W97</strain>
    </source>
</reference>
<dbReference type="OMA" id="CDDYMPS"/>
<dbReference type="Gene3D" id="2.60.120.200">
    <property type="match status" value="1"/>
</dbReference>
<sequence>MLSHAITLLCALGGAATVQATQSFNNPGTLAGWDTFTHENKGTVQEVTNVVYKGSTALKMTQVYDPSWTGRYHSEAVKYNAYKKGDTGFYGFAFRLQDNWQFAPAQSYNLAQFIADFTDLGCEETYMPSTLVWIQGDQLATRVKYGEVCPTSQQKTRSFNNLKTVTAGVWHRVELQVSWKSDGTGYFKMWYDGEKVTETYNIPTNVGDGRPFQFRVGLYANGWHDSGYQGTQPTRQVWYDQIAAGSEFADANPDAW</sequence>
<keyword evidence="2" id="KW-0456">Lyase</keyword>